<proteinExistence type="predicted"/>
<dbReference type="GO" id="GO:0005737">
    <property type="term" value="C:cytoplasm"/>
    <property type="evidence" value="ECO:0007669"/>
    <property type="project" value="UniProtKB-SubCell"/>
</dbReference>
<keyword evidence="1" id="KW-0963">Cytoplasm</keyword>
<evidence type="ECO:0000313" key="4">
    <source>
        <dbReference type="Proteomes" id="UP000037600"/>
    </source>
</evidence>
<dbReference type="EMBL" id="LAZL01000031">
    <property type="protein sequence ID" value="KMT64099.1"/>
    <property type="molecule type" value="Genomic_DNA"/>
</dbReference>
<sequence length="173" mass="19053">MQSNFVVSVITADKPGIIEILSSIINKNKGNWLASNFTRLSGQFAGIVEFSCPTNFSSEIEQDLNRLQSKGFQLHLAKGEEHHHDTVKTVSLSIIGNDKLGIINEISRVLAEHHVNLLKLESSCEPAPNWGGQLFKAAATLELSEDIDFDLIQEAIEDIANDLIVEVEFQVPG</sequence>
<organism evidence="3 4">
    <name type="scientific">Catenovulum maritimum</name>
    <dbReference type="NCBI Taxonomy" id="1513271"/>
    <lineage>
        <taxon>Bacteria</taxon>
        <taxon>Pseudomonadati</taxon>
        <taxon>Pseudomonadota</taxon>
        <taxon>Gammaproteobacteria</taxon>
        <taxon>Alteromonadales</taxon>
        <taxon>Alteromonadaceae</taxon>
        <taxon>Catenovulum</taxon>
    </lineage>
</organism>
<dbReference type="Gene3D" id="3.30.70.260">
    <property type="match status" value="2"/>
</dbReference>
<dbReference type="InterPro" id="IPR002912">
    <property type="entry name" value="ACT_dom"/>
</dbReference>
<keyword evidence="4" id="KW-1185">Reference proteome</keyword>
<dbReference type="PANTHER" id="PTHR34875">
    <property type="entry name" value="UPF0237 PROTEIN MJ1558"/>
    <property type="match status" value="1"/>
</dbReference>
<name>A0A0J8GS17_9ALTE</name>
<evidence type="ECO:0000259" key="2">
    <source>
        <dbReference type="PROSITE" id="PS51671"/>
    </source>
</evidence>
<dbReference type="PIRSF" id="PIRSF028103">
    <property type="entry name" value="GcvR"/>
    <property type="match status" value="1"/>
</dbReference>
<accession>A0A0J8GS17</accession>
<dbReference type="CDD" id="cd04869">
    <property type="entry name" value="ACT_GcvR_2"/>
    <property type="match status" value="1"/>
</dbReference>
<dbReference type="RefSeq" id="WP_048694789.1">
    <property type="nucleotide sequence ID" value="NZ_KQ130503.1"/>
</dbReference>
<dbReference type="PROSITE" id="PS51671">
    <property type="entry name" value="ACT"/>
    <property type="match status" value="1"/>
</dbReference>
<keyword evidence="1" id="KW-0678">Repressor</keyword>
<gene>
    <name evidence="3" type="ORF">XM47_16070</name>
</gene>
<dbReference type="AlphaFoldDB" id="A0A0J8GS17"/>
<feature type="domain" description="ACT" evidence="2">
    <location>
        <begin position="91"/>
        <end position="170"/>
    </location>
</feature>
<dbReference type="InterPro" id="IPR016867">
    <property type="entry name" value="GcvR"/>
</dbReference>
<dbReference type="Pfam" id="PF01842">
    <property type="entry name" value="ACT"/>
    <property type="match status" value="1"/>
</dbReference>
<evidence type="ECO:0000313" key="3">
    <source>
        <dbReference type="EMBL" id="KMT64099.1"/>
    </source>
</evidence>
<comment type="caution">
    <text evidence="3">The sequence shown here is derived from an EMBL/GenBank/DDBJ whole genome shotgun (WGS) entry which is preliminary data.</text>
</comment>
<dbReference type="Pfam" id="PF13740">
    <property type="entry name" value="ACT_6"/>
    <property type="match status" value="1"/>
</dbReference>
<dbReference type="OrthoDB" id="12860at2"/>
<comment type="subcellular location">
    <subcellularLocation>
        <location evidence="1">Cytoplasm</location>
    </subcellularLocation>
</comment>
<reference evidence="3 4" key="1">
    <citation type="submission" date="2015-04" db="EMBL/GenBank/DDBJ databases">
        <title>Draft Genome Sequence of the Novel Agar-Digesting Marine Bacterium Q1.</title>
        <authorList>
            <person name="Li Y."/>
            <person name="Li D."/>
            <person name="Chen G."/>
            <person name="Du Z."/>
        </authorList>
    </citation>
    <scope>NUCLEOTIDE SEQUENCE [LARGE SCALE GENOMIC DNA]</scope>
    <source>
        <strain evidence="3 4">Q1</strain>
    </source>
</reference>
<dbReference type="GO" id="GO:0006355">
    <property type="term" value="P:regulation of DNA-templated transcription"/>
    <property type="evidence" value="ECO:0007669"/>
    <property type="project" value="UniProtKB-UniRule"/>
</dbReference>
<dbReference type="Proteomes" id="UP000037600">
    <property type="component" value="Unassembled WGS sequence"/>
</dbReference>
<dbReference type="STRING" id="1513271.XM47_16070"/>
<dbReference type="PANTHER" id="PTHR34875:SF6">
    <property type="entry name" value="UPF0237 PROTEIN MJ1558"/>
    <property type="match status" value="1"/>
</dbReference>
<dbReference type="SUPFAM" id="SSF55021">
    <property type="entry name" value="ACT-like"/>
    <property type="match status" value="2"/>
</dbReference>
<dbReference type="InterPro" id="IPR050990">
    <property type="entry name" value="UPF0237/GcvR_regulator"/>
</dbReference>
<protein>
    <recommendedName>
        <fullName evidence="1">Glycine cleavage system transcriptional repressor</fullName>
    </recommendedName>
</protein>
<evidence type="ECO:0000256" key="1">
    <source>
        <dbReference type="PIRNR" id="PIRNR028103"/>
    </source>
</evidence>
<keyword evidence="1" id="KW-0804">Transcription</keyword>
<dbReference type="InterPro" id="IPR045865">
    <property type="entry name" value="ACT-like_dom_sf"/>
</dbReference>